<reference evidence="1" key="2">
    <citation type="journal article" date="2007" name="Science">
        <title>Draft genome sequence of the sexually transmitted pathogen Trichomonas vaginalis.</title>
        <authorList>
            <person name="Carlton J.M."/>
            <person name="Hirt R.P."/>
            <person name="Silva J.C."/>
            <person name="Delcher A.L."/>
            <person name="Schatz M."/>
            <person name="Zhao Q."/>
            <person name="Wortman J.R."/>
            <person name="Bidwell S.L."/>
            <person name="Alsmark U.C.M."/>
            <person name="Besteiro S."/>
            <person name="Sicheritz-Ponten T."/>
            <person name="Noel C.J."/>
            <person name="Dacks J.B."/>
            <person name="Foster P.G."/>
            <person name="Simillion C."/>
            <person name="Van de Peer Y."/>
            <person name="Miranda-Saavedra D."/>
            <person name="Barton G.J."/>
            <person name="Westrop G.D."/>
            <person name="Mueller S."/>
            <person name="Dessi D."/>
            <person name="Fiori P.L."/>
            <person name="Ren Q."/>
            <person name="Paulsen I."/>
            <person name="Zhang H."/>
            <person name="Bastida-Corcuera F.D."/>
            <person name="Simoes-Barbosa A."/>
            <person name="Brown M.T."/>
            <person name="Hayes R.D."/>
            <person name="Mukherjee M."/>
            <person name="Okumura C.Y."/>
            <person name="Schneider R."/>
            <person name="Smith A.J."/>
            <person name="Vanacova S."/>
            <person name="Villalvazo M."/>
            <person name="Haas B.J."/>
            <person name="Pertea M."/>
            <person name="Feldblyum T.V."/>
            <person name="Utterback T.R."/>
            <person name="Shu C.L."/>
            <person name="Osoegawa K."/>
            <person name="de Jong P.J."/>
            <person name="Hrdy I."/>
            <person name="Horvathova L."/>
            <person name="Zubacova Z."/>
            <person name="Dolezal P."/>
            <person name="Malik S.B."/>
            <person name="Logsdon J.M. Jr."/>
            <person name="Henze K."/>
            <person name="Gupta A."/>
            <person name="Wang C.C."/>
            <person name="Dunne R.L."/>
            <person name="Upcroft J.A."/>
            <person name="Upcroft P."/>
            <person name="White O."/>
            <person name="Salzberg S.L."/>
            <person name="Tang P."/>
            <person name="Chiu C.-H."/>
            <person name="Lee Y.-S."/>
            <person name="Embley T.M."/>
            <person name="Coombs G.H."/>
            <person name="Mottram J.C."/>
            <person name="Tachezy J."/>
            <person name="Fraser-Liggett C.M."/>
            <person name="Johnson P.J."/>
        </authorList>
    </citation>
    <scope>NUCLEOTIDE SEQUENCE [LARGE SCALE GENOMIC DNA]</scope>
    <source>
        <strain evidence="1">G3</strain>
    </source>
</reference>
<gene>
    <name evidence="1" type="ORF">TVAG_142240</name>
</gene>
<sequence length="711" mass="83210">MVENYSFGQSYFQNLRNFYPKVAAIKYGSQFMLHFEGKTYDCVVEIIGPFLFTISIDRKFAKMFYMPHYIVRLVPLSPTIELLPFNPHLHNKILITFLNEVQKTVMSNILNKSRDSTKFYPDESISTKYLLNGSVISPDNLTPVPAILQLSIQQNFGKLLLNYKSQKKINGKTEFNIVIDTSINTICDESWFPSTQFPFIFGIHEIEGQSVFFVCENNDDFYTSFIFIDNLLRIMHKPIFLNKIEQNRFADPFPIPSIRCIWPNSTVFESNINVPTSKSEKFITKLNFKANIEVPEVATSRVKLIDYTKPINRTIFFANSLFPKIQLPFRLNLPQDVQKEDRNKIISDELQNVKEQIDLPLIDFDSLIPEGLVEDQMKLPNYCYKSGEELLMDYISFPNIDERIIEKSNSLNLPENMENDGFPEQKVLAFLAEKVSELDFSVKTNEELLNCIFTVCYCILREYVSVNSIFDFATHISEIDQQFLYCIPFDVNDRLKVFYSRLIEKKHLSNFLSFLSSSSEFLKITYHPFSLLHSPSFICEFIRIITNFEKHVFSIRFDFNDFEDISIPNNSTNSIWQLYKRLETKISYNNYDMRLFSEYFLLLSDFVDDGFICGNSSEMFDSFCIFPHQDIVEIDSKYTGKYRIAEYFVKTTVEHKSHEYFLEIAYKSREIRCYLPNSSMTNLFSVLIVSQTLLGISEFEIDNLDKCLDYL</sequence>
<dbReference type="KEGG" id="tva:4765765"/>
<protein>
    <submittedName>
        <fullName evidence="1">Uncharacterized protein</fullName>
    </submittedName>
</protein>
<organism evidence="1 2">
    <name type="scientific">Trichomonas vaginalis (strain ATCC PRA-98 / G3)</name>
    <dbReference type="NCBI Taxonomy" id="412133"/>
    <lineage>
        <taxon>Eukaryota</taxon>
        <taxon>Metamonada</taxon>
        <taxon>Parabasalia</taxon>
        <taxon>Trichomonadida</taxon>
        <taxon>Trichomonadidae</taxon>
        <taxon>Trichomonas</taxon>
    </lineage>
</organism>
<keyword evidence="2" id="KW-1185">Reference proteome</keyword>
<dbReference type="VEuPathDB" id="TrichDB:TVAG_142240"/>
<dbReference type="RefSeq" id="XP_001320093.1">
    <property type="nucleotide sequence ID" value="XM_001320058.1"/>
</dbReference>
<proteinExistence type="predicted"/>
<dbReference type="VEuPathDB" id="TrichDB:TVAGG3_0775220"/>
<dbReference type="AlphaFoldDB" id="A2EHI3"/>
<reference evidence="1" key="1">
    <citation type="submission" date="2006-10" db="EMBL/GenBank/DDBJ databases">
        <authorList>
            <person name="Amadeo P."/>
            <person name="Zhao Q."/>
            <person name="Wortman J."/>
            <person name="Fraser-Liggett C."/>
            <person name="Carlton J."/>
        </authorList>
    </citation>
    <scope>NUCLEOTIDE SEQUENCE</scope>
    <source>
        <strain evidence="1">G3</strain>
    </source>
</reference>
<name>A2EHI3_TRIV3</name>
<accession>A2EHI3</accession>
<evidence type="ECO:0000313" key="2">
    <source>
        <dbReference type="Proteomes" id="UP000001542"/>
    </source>
</evidence>
<dbReference type="Proteomes" id="UP000001542">
    <property type="component" value="Unassembled WGS sequence"/>
</dbReference>
<dbReference type="EMBL" id="DS113390">
    <property type="protein sequence ID" value="EAY07870.1"/>
    <property type="molecule type" value="Genomic_DNA"/>
</dbReference>
<dbReference type="InParanoid" id="A2EHI3"/>
<evidence type="ECO:0000313" key="1">
    <source>
        <dbReference type="EMBL" id="EAY07870.1"/>
    </source>
</evidence>